<dbReference type="RefSeq" id="XP_053583162.1">
    <property type="nucleotide sequence ID" value="XM_053734249.1"/>
</dbReference>
<gene>
    <name evidence="2" type="ORF">GCK72_021421</name>
</gene>
<dbReference type="Pfam" id="PF00646">
    <property type="entry name" value="F-box"/>
    <property type="match status" value="1"/>
</dbReference>
<evidence type="ECO:0000313" key="2">
    <source>
        <dbReference type="EMBL" id="KAF1754856.1"/>
    </source>
</evidence>
<comment type="caution">
    <text evidence="2">The sequence shown here is derived from an EMBL/GenBank/DDBJ whole genome shotgun (WGS) entry which is preliminary data.</text>
</comment>
<dbReference type="InterPro" id="IPR040161">
    <property type="entry name" value="FB224"/>
</dbReference>
<evidence type="ECO:0000259" key="1">
    <source>
        <dbReference type="PROSITE" id="PS50181"/>
    </source>
</evidence>
<dbReference type="PANTHER" id="PTHR23015:SF4">
    <property type="entry name" value="DUF38 DOMAIN-CONTAINING PROTEIN-RELATED"/>
    <property type="match status" value="1"/>
</dbReference>
<dbReference type="GO" id="GO:0045087">
    <property type="term" value="P:innate immune response"/>
    <property type="evidence" value="ECO:0007669"/>
    <property type="project" value="TreeGrafter"/>
</dbReference>
<dbReference type="PROSITE" id="PS50181">
    <property type="entry name" value="FBOX"/>
    <property type="match status" value="1"/>
</dbReference>
<accession>A0A6A5GJS8</accession>
<proteinExistence type="predicted"/>
<dbReference type="InterPro" id="IPR001810">
    <property type="entry name" value="F-box_dom"/>
</dbReference>
<dbReference type="SMART" id="SM00256">
    <property type="entry name" value="FBOX"/>
    <property type="match status" value="1"/>
</dbReference>
<sequence>MSLFKFFSCCLPSRKSKRPPVLDSPVAVLPPTPIIQDVFLLDMPDLVMREILKNLDFLTIQKLRKTSYSLRQFIDYVKVDSGLKDFKIKITGNSVLGSATVLMKGYPSSKTIKTTYIESENGCEVKTYDCNITQQKLNGNFVDVFSEDFLIPMLKNQKSLLTKLQLERNEFIIKNGHEVPEPVLFDKVFDSLMKVLESWDRSLQVEDLEVSVRGQKQLMKLLYYTNLKSLKRLKVCRIADHPIDLKNRAMLDLSVLECAENLNELRVFHFIISSSLRSIAHVPELHVNMHTIYSPCTPHSNSTYLFAYSNDFDNETVLEAAYTVAFNSYYNSNNTKNHFRVFASVRFDTVQDGEIFYNYIGSDFNETVLSHLPDPSLSFPSSETGSDILRVIDGNTYDGLANELDANYLFYAVNPTVSGTGSLILPPALVPEIDPNNNFVYSLLEINIQDHPLDDSFNSLNISFHDVATSNTQTIMYERDNWQFKNANPTFYITSAYIHIGREQQVALSYNYSLSDPQQLQIRMFTKRGDGIQWIPFPN</sequence>
<dbReference type="PANTHER" id="PTHR23015">
    <property type="entry name" value="UNCHARACTERIZED C.ELEGANS PROTEIN"/>
    <property type="match status" value="1"/>
</dbReference>
<dbReference type="AlphaFoldDB" id="A0A6A5GJS8"/>
<dbReference type="Pfam" id="PF23673">
    <property type="entry name" value="DUF7154"/>
    <property type="match status" value="1"/>
</dbReference>
<dbReference type="KEGG" id="crq:GCK72_021421"/>
<feature type="domain" description="F-box" evidence="1">
    <location>
        <begin position="37"/>
        <end position="86"/>
    </location>
</feature>
<protein>
    <recommendedName>
        <fullName evidence="1">F-box domain-containing protein</fullName>
    </recommendedName>
</protein>
<organism evidence="2 3">
    <name type="scientific">Caenorhabditis remanei</name>
    <name type="common">Caenorhabditis vulgaris</name>
    <dbReference type="NCBI Taxonomy" id="31234"/>
    <lineage>
        <taxon>Eukaryota</taxon>
        <taxon>Metazoa</taxon>
        <taxon>Ecdysozoa</taxon>
        <taxon>Nematoda</taxon>
        <taxon>Chromadorea</taxon>
        <taxon>Rhabditida</taxon>
        <taxon>Rhabditina</taxon>
        <taxon>Rhabditomorpha</taxon>
        <taxon>Rhabditoidea</taxon>
        <taxon>Rhabditidae</taxon>
        <taxon>Peloderinae</taxon>
        <taxon>Caenorhabditis</taxon>
    </lineage>
</organism>
<dbReference type="InterPro" id="IPR055578">
    <property type="entry name" value="DUF7154"/>
</dbReference>
<dbReference type="CTD" id="9808772"/>
<evidence type="ECO:0000313" key="3">
    <source>
        <dbReference type="Proteomes" id="UP000483820"/>
    </source>
</evidence>
<dbReference type="EMBL" id="WUAV01000005">
    <property type="protein sequence ID" value="KAF1754856.1"/>
    <property type="molecule type" value="Genomic_DNA"/>
</dbReference>
<name>A0A6A5GJS8_CAERE</name>
<reference evidence="2 3" key="1">
    <citation type="submission" date="2019-12" db="EMBL/GenBank/DDBJ databases">
        <title>Chromosome-level assembly of the Caenorhabditis remanei genome.</title>
        <authorList>
            <person name="Teterina A.A."/>
            <person name="Willis J.H."/>
            <person name="Phillips P.C."/>
        </authorList>
    </citation>
    <scope>NUCLEOTIDE SEQUENCE [LARGE SCALE GENOMIC DNA]</scope>
    <source>
        <strain evidence="2 3">PX506</strain>
        <tissue evidence="2">Whole organism</tissue>
    </source>
</reference>
<dbReference type="Proteomes" id="UP000483820">
    <property type="component" value="Chromosome V"/>
</dbReference>
<dbReference type="GeneID" id="9808772"/>